<feature type="transmembrane region" description="Helical" evidence="1">
    <location>
        <begin position="46"/>
        <end position="67"/>
    </location>
</feature>
<protein>
    <submittedName>
        <fullName evidence="2">Uncharacterized protein</fullName>
    </submittedName>
</protein>
<keyword evidence="1" id="KW-0472">Membrane</keyword>
<gene>
    <name evidence="2" type="ORF">PIB30_084220</name>
</gene>
<sequence>MESVREDERVAREHCHLTLHVDIFSKLISCAGEINKGKNLEFSVAYFIYFLTSHSSLSITVAITIAVNQRIRQACTQQTSHELMRRLTTRNPTLSDSPVIRYSFPIYVHSAYVPNGPATYNLATFVSNGSGHVQSDNWQSSQSLTP</sequence>
<organism evidence="2 3">
    <name type="scientific">Stylosanthes scabra</name>
    <dbReference type="NCBI Taxonomy" id="79078"/>
    <lineage>
        <taxon>Eukaryota</taxon>
        <taxon>Viridiplantae</taxon>
        <taxon>Streptophyta</taxon>
        <taxon>Embryophyta</taxon>
        <taxon>Tracheophyta</taxon>
        <taxon>Spermatophyta</taxon>
        <taxon>Magnoliopsida</taxon>
        <taxon>eudicotyledons</taxon>
        <taxon>Gunneridae</taxon>
        <taxon>Pentapetalae</taxon>
        <taxon>rosids</taxon>
        <taxon>fabids</taxon>
        <taxon>Fabales</taxon>
        <taxon>Fabaceae</taxon>
        <taxon>Papilionoideae</taxon>
        <taxon>50 kb inversion clade</taxon>
        <taxon>dalbergioids sensu lato</taxon>
        <taxon>Dalbergieae</taxon>
        <taxon>Pterocarpus clade</taxon>
        <taxon>Stylosanthes</taxon>
    </lineage>
</organism>
<keyword evidence="1" id="KW-1133">Transmembrane helix</keyword>
<evidence type="ECO:0000256" key="1">
    <source>
        <dbReference type="SAM" id="Phobius"/>
    </source>
</evidence>
<dbReference type="Proteomes" id="UP001341840">
    <property type="component" value="Unassembled WGS sequence"/>
</dbReference>
<name>A0ABU6URC0_9FABA</name>
<accession>A0ABU6URC0</accession>
<dbReference type="EMBL" id="JASCZI010122188">
    <property type="protein sequence ID" value="MED6163876.1"/>
    <property type="molecule type" value="Genomic_DNA"/>
</dbReference>
<reference evidence="2 3" key="1">
    <citation type="journal article" date="2023" name="Plants (Basel)">
        <title>Bridging the Gap: Combining Genomics and Transcriptomics Approaches to Understand Stylosanthes scabra, an Orphan Legume from the Brazilian Caatinga.</title>
        <authorList>
            <person name="Ferreira-Neto J.R.C."/>
            <person name="da Silva M.D."/>
            <person name="Binneck E."/>
            <person name="de Melo N.F."/>
            <person name="da Silva R.H."/>
            <person name="de Melo A.L.T.M."/>
            <person name="Pandolfi V."/>
            <person name="Bustamante F.O."/>
            <person name="Brasileiro-Vidal A.C."/>
            <person name="Benko-Iseppon A.M."/>
        </authorList>
    </citation>
    <scope>NUCLEOTIDE SEQUENCE [LARGE SCALE GENOMIC DNA]</scope>
    <source>
        <tissue evidence="2">Leaves</tissue>
    </source>
</reference>
<evidence type="ECO:0000313" key="2">
    <source>
        <dbReference type="EMBL" id="MED6163876.1"/>
    </source>
</evidence>
<evidence type="ECO:0000313" key="3">
    <source>
        <dbReference type="Proteomes" id="UP001341840"/>
    </source>
</evidence>
<proteinExistence type="predicted"/>
<keyword evidence="3" id="KW-1185">Reference proteome</keyword>
<keyword evidence="1" id="KW-0812">Transmembrane</keyword>
<comment type="caution">
    <text evidence="2">The sequence shown here is derived from an EMBL/GenBank/DDBJ whole genome shotgun (WGS) entry which is preliminary data.</text>
</comment>